<evidence type="ECO:0000256" key="3">
    <source>
        <dbReference type="ARBA" id="ARBA00022723"/>
    </source>
</evidence>
<dbReference type="PANTHER" id="PTHR11804">
    <property type="entry name" value="PROTEASE M3 THIMET OLIGOPEPTIDASE-RELATED"/>
    <property type="match status" value="1"/>
</dbReference>
<keyword evidence="2 7" id="KW-0645">Protease</keyword>
<dbReference type="SUPFAM" id="SSF55486">
    <property type="entry name" value="Metalloproteases ('zincins'), catalytic domain"/>
    <property type="match status" value="1"/>
</dbReference>
<evidence type="ECO:0000256" key="5">
    <source>
        <dbReference type="ARBA" id="ARBA00022833"/>
    </source>
</evidence>
<dbReference type="GO" id="GO:0046872">
    <property type="term" value="F:metal ion binding"/>
    <property type="evidence" value="ECO:0007669"/>
    <property type="project" value="UniProtKB-UniRule"/>
</dbReference>
<dbReference type="GO" id="GO:0004222">
    <property type="term" value="F:metalloendopeptidase activity"/>
    <property type="evidence" value="ECO:0007669"/>
    <property type="project" value="InterPro"/>
</dbReference>
<dbReference type="InterPro" id="IPR024077">
    <property type="entry name" value="Neurolysin/TOP_dom2"/>
</dbReference>
<reference evidence="9 10" key="1">
    <citation type="submission" date="2020-05" db="EMBL/GenBank/DDBJ databases">
        <title>Identification and distribution of gene clusters putatively required for synthesis of sphingolipid metabolism inhibitors in phylogenetically diverse species of the filamentous fungus Fusarium.</title>
        <authorList>
            <person name="Kim H.-S."/>
            <person name="Busman M."/>
            <person name="Brown D.W."/>
            <person name="Divon H."/>
            <person name="Uhlig S."/>
            <person name="Proctor R.H."/>
        </authorList>
    </citation>
    <scope>NUCLEOTIDE SEQUENCE [LARGE SCALE GENOMIC DNA]</scope>
    <source>
        <strain evidence="9 10">NRRL 25211</strain>
    </source>
</reference>
<keyword evidence="5 7" id="KW-0862">Zinc</keyword>
<dbReference type="Gene3D" id="3.40.390.10">
    <property type="entry name" value="Collagenase (Catalytic Domain)"/>
    <property type="match status" value="2"/>
</dbReference>
<keyword evidence="3 7" id="KW-0479">Metal-binding</keyword>
<gene>
    <name evidence="9" type="ORF">FPANT_8914</name>
</gene>
<dbReference type="InterPro" id="IPR024080">
    <property type="entry name" value="Neurolysin/TOP_N"/>
</dbReference>
<feature type="domain" description="Peptidase M3A/M3B catalytic" evidence="8">
    <location>
        <begin position="427"/>
        <end position="636"/>
    </location>
</feature>
<keyword evidence="6 7" id="KW-0482">Metalloprotease</keyword>
<dbReference type="InterPro" id="IPR001567">
    <property type="entry name" value="Pept_M3A_M3B_dom"/>
</dbReference>
<dbReference type="InterPro" id="IPR045090">
    <property type="entry name" value="Pept_M3A_M3B"/>
</dbReference>
<feature type="domain" description="Peptidase M3A/M3B catalytic" evidence="8">
    <location>
        <begin position="217"/>
        <end position="425"/>
    </location>
</feature>
<evidence type="ECO:0000256" key="2">
    <source>
        <dbReference type="ARBA" id="ARBA00022670"/>
    </source>
</evidence>
<evidence type="ECO:0000256" key="4">
    <source>
        <dbReference type="ARBA" id="ARBA00022801"/>
    </source>
</evidence>
<proteinExistence type="inferred from homology"/>
<evidence type="ECO:0000259" key="8">
    <source>
        <dbReference type="Pfam" id="PF01432"/>
    </source>
</evidence>
<dbReference type="Gene3D" id="1.20.1050.40">
    <property type="entry name" value="Endopeptidase. Chain P, domain 1"/>
    <property type="match status" value="1"/>
</dbReference>
<dbReference type="GO" id="GO:0006508">
    <property type="term" value="P:proteolysis"/>
    <property type="evidence" value="ECO:0007669"/>
    <property type="project" value="UniProtKB-KW"/>
</dbReference>
<comment type="similarity">
    <text evidence="1 7">Belongs to the peptidase M3 family.</text>
</comment>
<evidence type="ECO:0000256" key="6">
    <source>
        <dbReference type="ARBA" id="ARBA00023049"/>
    </source>
</evidence>
<organism evidence="9 10">
    <name type="scientific">Fusarium pseudoanthophilum</name>
    <dbReference type="NCBI Taxonomy" id="48495"/>
    <lineage>
        <taxon>Eukaryota</taxon>
        <taxon>Fungi</taxon>
        <taxon>Dikarya</taxon>
        <taxon>Ascomycota</taxon>
        <taxon>Pezizomycotina</taxon>
        <taxon>Sordariomycetes</taxon>
        <taxon>Hypocreomycetidae</taxon>
        <taxon>Hypocreales</taxon>
        <taxon>Nectriaceae</taxon>
        <taxon>Fusarium</taxon>
        <taxon>Fusarium fujikuroi species complex</taxon>
    </lineage>
</organism>
<name>A0A8H5KZ95_9HYPO</name>
<evidence type="ECO:0000256" key="1">
    <source>
        <dbReference type="ARBA" id="ARBA00006040"/>
    </source>
</evidence>
<evidence type="ECO:0000256" key="7">
    <source>
        <dbReference type="RuleBase" id="RU003435"/>
    </source>
</evidence>
<comment type="caution">
    <text evidence="9">The sequence shown here is derived from an EMBL/GenBank/DDBJ whole genome shotgun (WGS) entry which is preliminary data.</text>
</comment>
<keyword evidence="4 7" id="KW-0378">Hydrolase</keyword>
<accession>A0A8H5KZ95</accession>
<dbReference type="Pfam" id="PF01432">
    <property type="entry name" value="Peptidase_M3"/>
    <property type="match status" value="2"/>
</dbReference>
<evidence type="ECO:0000313" key="9">
    <source>
        <dbReference type="EMBL" id="KAF5581441.1"/>
    </source>
</evidence>
<sequence length="650" mass="74753">MVPTPPQSPPPIIPTGEIVSTMKTVISNITSVIDEIVAEISPGSACFSNVVKPYVTVHNSFQGEIGVIMMLQYAAQEAETQSIVSEAIRLWSEAQSSWTARLDYFQLLQAARNHNEKLDHESQLLLNELLLDCQECGLGQMPPDKVQQHQIVSEEIEQLSMDFRRNMAHNSNGVWFTEAELDGVPSDDSSRWPVKSHGPNIGRQFVPFSNGGTLALLTHAVSSDVRKRMFMEDHQNLQQNDKLLQLIIAKRQAQAARLGFTSHAAFRAQRRLIKSPEAIGDFLNSLKQDLIDLGKVEVRLLRRCGEASTSNYETEENNTLAAWDHAYYSRKIEEERNIAHDQISEYFPLDHTAEAMLKVFESLFDLQFYEILQADLGSKYFWHPKVRAFSVWEEGEGKFVGYLFFDLLWRENKYRGNQNVTHECGYEKPDDFGEMPSMLLENLCWRQDILERLSCHYTGLDLKNAQEWRQRNIGAETLPARKIPSHLLEGLIRNRYLNRASYHLKQLSISLFDLEIHNVRSQEDAECLVLGDRFYRLREECESLDFGHLKRTGHWYGAIPHFVGGYDVGYYSYLLCTAFAQDIYQSIFQDNPWDRSKWQSLRFEVLQYGGGHPDMMGLLRDFLGRPPNEKAFVETLNKAIMEDNSLHKTL</sequence>
<dbReference type="EMBL" id="JAAOAR010000469">
    <property type="protein sequence ID" value="KAF5581441.1"/>
    <property type="molecule type" value="Genomic_DNA"/>
</dbReference>
<protein>
    <submittedName>
        <fullName evidence="9">Peptidase M3A M3B</fullName>
    </submittedName>
</protein>
<dbReference type="InterPro" id="IPR024079">
    <property type="entry name" value="MetalloPept_cat_dom_sf"/>
</dbReference>
<dbReference type="AlphaFoldDB" id="A0A8H5KZ95"/>
<evidence type="ECO:0000313" key="10">
    <source>
        <dbReference type="Proteomes" id="UP000544095"/>
    </source>
</evidence>
<dbReference type="GO" id="GO:0005758">
    <property type="term" value="C:mitochondrial intermembrane space"/>
    <property type="evidence" value="ECO:0007669"/>
    <property type="project" value="TreeGrafter"/>
</dbReference>
<comment type="cofactor">
    <cofactor evidence="7">
        <name>Zn(2+)</name>
        <dbReference type="ChEBI" id="CHEBI:29105"/>
    </cofactor>
    <text evidence="7">Binds 1 zinc ion.</text>
</comment>
<keyword evidence="10" id="KW-1185">Reference proteome</keyword>
<dbReference type="GO" id="GO:0006518">
    <property type="term" value="P:peptide metabolic process"/>
    <property type="evidence" value="ECO:0007669"/>
    <property type="project" value="TreeGrafter"/>
</dbReference>
<dbReference type="Proteomes" id="UP000544095">
    <property type="component" value="Unassembled WGS sequence"/>
</dbReference>
<dbReference type="PANTHER" id="PTHR11804:SF84">
    <property type="entry name" value="SACCHAROLYSIN"/>
    <property type="match status" value="1"/>
</dbReference>
<dbReference type="Gene3D" id="1.10.1370.10">
    <property type="entry name" value="Neurolysin, domain 3"/>
    <property type="match status" value="2"/>
</dbReference>